<dbReference type="CDD" id="cd00586">
    <property type="entry name" value="4HBT"/>
    <property type="match status" value="2"/>
</dbReference>
<dbReference type="AlphaFoldDB" id="A0A150WUP2"/>
<sequence>MTDKTQHSLWTEKYHITSLLVNPLGRLGLYGALNLLQETAWMHAENLGFGMNDMEKEGMFWVLTRQCLTMKKWPHFGENIRVQTWLRPPEGAFVSREFAFINEQDEEIGLCTTSWLALDRQTKKILPSQNLRDWNALTHSRATGLTAEKIPVAGEYQKLAKYRVRNSDLDINQHVNNTKYAQWILDAIPYDLHRTLLLKSYSVNFLAETHLGDEVQIDVSCSSPTAETASQGSTAYRGVRIGDGKILFTALLDWEKRA</sequence>
<gene>
    <name evidence="10" type="ORF">AZI85_13850</name>
</gene>
<dbReference type="InterPro" id="IPR029069">
    <property type="entry name" value="HotDog_dom_sf"/>
</dbReference>
<dbReference type="SUPFAM" id="SSF54637">
    <property type="entry name" value="Thioesterase/thiol ester dehydrase-isomerase"/>
    <property type="match status" value="2"/>
</dbReference>
<evidence type="ECO:0000256" key="5">
    <source>
        <dbReference type="ARBA" id="ARBA00022946"/>
    </source>
</evidence>
<evidence type="ECO:0000256" key="7">
    <source>
        <dbReference type="ARBA" id="ARBA00023160"/>
    </source>
</evidence>
<evidence type="ECO:0000256" key="3">
    <source>
        <dbReference type="ARBA" id="ARBA00022801"/>
    </source>
</evidence>
<dbReference type="InterPro" id="IPR045023">
    <property type="entry name" value="FATA/B"/>
</dbReference>
<proteinExistence type="inferred from homology"/>
<dbReference type="InterPro" id="IPR049427">
    <property type="entry name" value="Acyl-ACP_TE_C"/>
</dbReference>
<feature type="domain" description="Acyl-ACP thioesterase N-terminal hotdog" evidence="8">
    <location>
        <begin position="10"/>
        <end position="125"/>
    </location>
</feature>
<evidence type="ECO:0000313" key="10">
    <source>
        <dbReference type="EMBL" id="KYG70227.1"/>
    </source>
</evidence>
<dbReference type="PANTHER" id="PTHR31727">
    <property type="entry name" value="OLEOYL-ACYL CARRIER PROTEIN THIOESTERASE 1, CHLOROPLASTIC"/>
    <property type="match status" value="1"/>
</dbReference>
<evidence type="ECO:0000256" key="6">
    <source>
        <dbReference type="ARBA" id="ARBA00023098"/>
    </source>
</evidence>
<organism evidence="10 11">
    <name type="scientific">Bdellovibrio bacteriovorus</name>
    <dbReference type="NCBI Taxonomy" id="959"/>
    <lineage>
        <taxon>Bacteria</taxon>
        <taxon>Pseudomonadati</taxon>
        <taxon>Bdellovibrionota</taxon>
        <taxon>Bdellovibrionia</taxon>
        <taxon>Bdellovibrionales</taxon>
        <taxon>Pseudobdellovibrionaceae</taxon>
        <taxon>Bdellovibrio</taxon>
    </lineage>
</organism>
<dbReference type="OrthoDB" id="5290276at2"/>
<keyword evidence="2" id="KW-0444">Lipid biosynthesis</keyword>
<evidence type="ECO:0000256" key="2">
    <source>
        <dbReference type="ARBA" id="ARBA00022516"/>
    </source>
</evidence>
<dbReference type="GO" id="GO:0000036">
    <property type="term" value="F:acyl carrier activity"/>
    <property type="evidence" value="ECO:0007669"/>
    <property type="project" value="TreeGrafter"/>
</dbReference>
<dbReference type="RefSeq" id="WP_063242715.1">
    <property type="nucleotide sequence ID" value="NZ_LUKF01000002.1"/>
</dbReference>
<dbReference type="InterPro" id="IPR002864">
    <property type="entry name" value="Acyl-ACP_thioesterase_NHD"/>
</dbReference>
<reference evidence="10 11" key="1">
    <citation type="submission" date="2016-03" db="EMBL/GenBank/DDBJ databases">
        <authorList>
            <person name="Ploux O."/>
        </authorList>
    </citation>
    <scope>NUCLEOTIDE SEQUENCE [LARGE SCALE GENOMIC DNA]</scope>
    <source>
        <strain evidence="10 11">BER2</strain>
    </source>
</reference>
<protein>
    <recommendedName>
        <fullName evidence="12">Acyl-ACP thioesterase</fullName>
    </recommendedName>
</protein>
<name>A0A150WUP2_BDEBC</name>
<evidence type="ECO:0000313" key="11">
    <source>
        <dbReference type="Proteomes" id="UP000075391"/>
    </source>
</evidence>
<evidence type="ECO:0000259" key="8">
    <source>
        <dbReference type="Pfam" id="PF01643"/>
    </source>
</evidence>
<keyword evidence="6" id="KW-0443">Lipid metabolism</keyword>
<dbReference type="Gene3D" id="3.10.129.10">
    <property type="entry name" value="Hotdog Thioesterase"/>
    <property type="match status" value="2"/>
</dbReference>
<dbReference type="Proteomes" id="UP000075391">
    <property type="component" value="Unassembled WGS sequence"/>
</dbReference>
<keyword evidence="5" id="KW-0809">Transit peptide</keyword>
<evidence type="ECO:0000256" key="1">
    <source>
        <dbReference type="ARBA" id="ARBA00006500"/>
    </source>
</evidence>
<evidence type="ECO:0008006" key="12">
    <source>
        <dbReference type="Google" id="ProtNLM"/>
    </source>
</evidence>
<keyword evidence="4" id="KW-0276">Fatty acid metabolism</keyword>
<dbReference type="Pfam" id="PF20791">
    <property type="entry name" value="Acyl-ACP_TE_C"/>
    <property type="match status" value="1"/>
</dbReference>
<dbReference type="EMBL" id="LUKF01000002">
    <property type="protein sequence ID" value="KYG70227.1"/>
    <property type="molecule type" value="Genomic_DNA"/>
</dbReference>
<evidence type="ECO:0000259" key="9">
    <source>
        <dbReference type="Pfam" id="PF20791"/>
    </source>
</evidence>
<accession>A0A150WUP2</accession>
<dbReference type="Pfam" id="PF01643">
    <property type="entry name" value="Acyl-ACP_TE"/>
    <property type="match status" value="1"/>
</dbReference>
<dbReference type="GO" id="GO:0016297">
    <property type="term" value="F:fatty acyl-[ACP] hydrolase activity"/>
    <property type="evidence" value="ECO:0007669"/>
    <property type="project" value="InterPro"/>
</dbReference>
<evidence type="ECO:0000256" key="4">
    <source>
        <dbReference type="ARBA" id="ARBA00022832"/>
    </source>
</evidence>
<keyword evidence="7" id="KW-0275">Fatty acid biosynthesis</keyword>
<comment type="caution">
    <text evidence="10">The sequence shown here is derived from an EMBL/GenBank/DDBJ whole genome shotgun (WGS) entry which is preliminary data.</text>
</comment>
<dbReference type="PANTHER" id="PTHR31727:SF6">
    <property type="entry name" value="OLEOYL-ACYL CARRIER PROTEIN THIOESTERASE 1, CHLOROPLASTIC"/>
    <property type="match status" value="1"/>
</dbReference>
<comment type="similarity">
    <text evidence="1">Belongs to the acyl-ACP thioesterase family.</text>
</comment>
<feature type="domain" description="Acyl-ACP thioesterase-like C-terminal" evidence="9">
    <location>
        <begin position="158"/>
        <end position="255"/>
    </location>
</feature>
<keyword evidence="3" id="KW-0378">Hydrolase</keyword>